<evidence type="ECO:0000313" key="3">
    <source>
        <dbReference type="EMBL" id="KAF4358645.1"/>
    </source>
</evidence>
<evidence type="ECO:0000259" key="2">
    <source>
        <dbReference type="Pfam" id="PF14111"/>
    </source>
</evidence>
<proteinExistence type="predicted"/>
<gene>
    <name evidence="3" type="ORF">G4B88_007895</name>
</gene>
<dbReference type="Proteomes" id="UP000583929">
    <property type="component" value="Unassembled WGS sequence"/>
</dbReference>
<dbReference type="PANTHER" id="PTHR31286:SF167">
    <property type="entry name" value="OS09G0268800 PROTEIN"/>
    <property type="match status" value="1"/>
</dbReference>
<dbReference type="AlphaFoldDB" id="A0A7J6EJZ2"/>
<evidence type="ECO:0000256" key="1">
    <source>
        <dbReference type="SAM" id="MobiDB-lite"/>
    </source>
</evidence>
<feature type="region of interest" description="Disordered" evidence="1">
    <location>
        <begin position="456"/>
        <end position="499"/>
    </location>
</feature>
<comment type="caution">
    <text evidence="3">The sequence shown here is derived from an EMBL/GenBank/DDBJ whole genome shotgun (WGS) entry which is preliminary data.</text>
</comment>
<name>A0A7J6EJZ2_CANSA</name>
<dbReference type="PANTHER" id="PTHR31286">
    <property type="entry name" value="GLYCINE-RICH CELL WALL STRUCTURAL PROTEIN 1.8-LIKE"/>
    <property type="match status" value="1"/>
</dbReference>
<sequence length="738" mass="81346">MDKCYKQYGYLLTHKFHGKGRLTILNPPKPAANILGITVDISKSFDSLFLTTVLAISSHSKHDNYHHLMHFLGRSTLAILSLPNERPLDQPDSSSFSSDETPTVVCLLLSVFMELVNASLTTSPLRGRCLSVNEALIKLVPSESSRKALSTFCLLGKVVAPMTVSEANVVDFVAKAWKFPVTVVALSEGPASNNCFELSFAREEDRCWALDHGPWCIRGYSFFLQVWSPTNVSPVKSDMLRTWVQVHNMPHDYFSKANGHLLGGKAGSVIHVDLQEDNPPSWGKYLKVSKGKSISSKEKPQEVAAVTETHNAFQALNVEETAVSAVQRQAEDDKQRRLAVIATMTGFGFTRQAFPAHHLSLLIRQSRAISQDSVYERNHVLMPILCFKGFSFPFMAMDLNQDPLAGVAISVEGEPIPTVERSSMGQAKIEPSMVASQPEGTLETILKNEPISSQAIPPIGDIIPNTTPNTRASDDSLDRLVFPPKGTPPKSKRKGAKTFPSLSMKRVRSSVPDLGATRIVVSESPTLQQLLGRTISTPASADPPYPVVKVKVLSLGFSIPRRPSILRHKYLTKAGESSTILKKCNERESINLEKRATHLSSIKIAEIVEGVRQPSSSGPMLDLTVVSQNFIPSVGKVIAPYAAKILDSMSLSVNELTLKKWAVSSNLHAKVQSLTIKNGALRAKVEQIETLAAYSSQKIHEDWKAKQAVEEEKWDAIYWKMYLDHKAKTEQEVKGTIH</sequence>
<dbReference type="InterPro" id="IPR025558">
    <property type="entry name" value="DUF4283"/>
</dbReference>
<protein>
    <recommendedName>
        <fullName evidence="2">DUF4283 domain-containing protein</fullName>
    </recommendedName>
</protein>
<organism evidence="3 4">
    <name type="scientific">Cannabis sativa</name>
    <name type="common">Hemp</name>
    <name type="synonym">Marijuana</name>
    <dbReference type="NCBI Taxonomy" id="3483"/>
    <lineage>
        <taxon>Eukaryota</taxon>
        <taxon>Viridiplantae</taxon>
        <taxon>Streptophyta</taxon>
        <taxon>Embryophyta</taxon>
        <taxon>Tracheophyta</taxon>
        <taxon>Spermatophyta</taxon>
        <taxon>Magnoliopsida</taxon>
        <taxon>eudicotyledons</taxon>
        <taxon>Gunneridae</taxon>
        <taxon>Pentapetalae</taxon>
        <taxon>rosids</taxon>
        <taxon>fabids</taxon>
        <taxon>Rosales</taxon>
        <taxon>Cannabaceae</taxon>
        <taxon>Cannabis</taxon>
    </lineage>
</organism>
<evidence type="ECO:0000313" key="4">
    <source>
        <dbReference type="Proteomes" id="UP000583929"/>
    </source>
</evidence>
<feature type="domain" description="DUF4283" evidence="2">
    <location>
        <begin position="152"/>
        <end position="230"/>
    </location>
</feature>
<dbReference type="InterPro" id="IPR040256">
    <property type="entry name" value="At4g02000-like"/>
</dbReference>
<dbReference type="Pfam" id="PF14111">
    <property type="entry name" value="DUF4283"/>
    <property type="match status" value="1"/>
</dbReference>
<reference evidence="3 4" key="1">
    <citation type="journal article" date="2020" name="bioRxiv">
        <title>Sequence and annotation of 42 cannabis genomes reveals extensive copy number variation in cannabinoid synthesis and pathogen resistance genes.</title>
        <authorList>
            <person name="Mckernan K.J."/>
            <person name="Helbert Y."/>
            <person name="Kane L.T."/>
            <person name="Ebling H."/>
            <person name="Zhang L."/>
            <person name="Liu B."/>
            <person name="Eaton Z."/>
            <person name="Mclaughlin S."/>
            <person name="Kingan S."/>
            <person name="Baybayan P."/>
            <person name="Concepcion G."/>
            <person name="Jordan M."/>
            <person name="Riva A."/>
            <person name="Barbazuk W."/>
            <person name="Harkins T."/>
        </authorList>
    </citation>
    <scope>NUCLEOTIDE SEQUENCE [LARGE SCALE GENOMIC DNA]</scope>
    <source>
        <strain evidence="4">cv. Jamaican Lion 4</strain>
        <tissue evidence="3">Leaf</tissue>
    </source>
</reference>
<accession>A0A7J6EJZ2</accession>
<dbReference type="EMBL" id="JAATIQ010000379">
    <property type="protein sequence ID" value="KAF4358645.1"/>
    <property type="molecule type" value="Genomic_DNA"/>
</dbReference>
<keyword evidence="4" id="KW-1185">Reference proteome</keyword>